<dbReference type="EMBL" id="LUKN01004548">
    <property type="protein sequence ID" value="OAQ95865.1"/>
    <property type="molecule type" value="Genomic_DNA"/>
</dbReference>
<organism evidence="2 3">
    <name type="scientific">Cordyceps confragosa</name>
    <name type="common">Lecanicillium lecanii</name>
    <dbReference type="NCBI Taxonomy" id="2714763"/>
    <lineage>
        <taxon>Eukaryota</taxon>
        <taxon>Fungi</taxon>
        <taxon>Dikarya</taxon>
        <taxon>Ascomycota</taxon>
        <taxon>Pezizomycotina</taxon>
        <taxon>Sordariomycetes</taxon>
        <taxon>Hypocreomycetidae</taxon>
        <taxon>Hypocreales</taxon>
        <taxon>Cordycipitaceae</taxon>
        <taxon>Akanthomyces</taxon>
    </lineage>
</organism>
<accession>A0A179HZA3</accession>
<sequence>MDNFESSSLSRLNDGDKAELQKFLANEQQRSSIQTGKTVFTFRDAQIDADMLEEVCDQQHQGLEARQIGGELPRQLRRPVLGPQPSDDQASQQHALLGQ</sequence>
<evidence type="ECO:0000313" key="3">
    <source>
        <dbReference type="Proteomes" id="UP000243081"/>
    </source>
</evidence>
<protein>
    <submittedName>
        <fullName evidence="2">Uncharacterized protein</fullName>
    </submittedName>
</protein>
<dbReference type="OrthoDB" id="344165at2759"/>
<evidence type="ECO:0000313" key="2">
    <source>
        <dbReference type="EMBL" id="OAQ95865.1"/>
    </source>
</evidence>
<dbReference type="Proteomes" id="UP000243081">
    <property type="component" value="Unassembled WGS sequence"/>
</dbReference>
<comment type="caution">
    <text evidence="2">The sequence shown here is derived from an EMBL/GenBank/DDBJ whole genome shotgun (WGS) entry which is preliminary data.</text>
</comment>
<dbReference type="AlphaFoldDB" id="A0A179HZA3"/>
<keyword evidence="3" id="KW-1185">Reference proteome</keyword>
<name>A0A179HZA3_CORDF</name>
<reference evidence="2 3" key="1">
    <citation type="submission" date="2016-03" db="EMBL/GenBank/DDBJ databases">
        <title>Fine-scale spatial genetic structure of a fungal parasite of coffee scale insects.</title>
        <authorList>
            <person name="Jackson D."/>
            <person name="Zemenick K.A."/>
            <person name="Malloure B."/>
            <person name="Quandt C.A."/>
            <person name="James T.Y."/>
        </authorList>
    </citation>
    <scope>NUCLEOTIDE SEQUENCE [LARGE SCALE GENOMIC DNA]</scope>
    <source>
        <strain evidence="2 3">UM487</strain>
    </source>
</reference>
<feature type="region of interest" description="Disordered" evidence="1">
    <location>
        <begin position="64"/>
        <end position="99"/>
    </location>
</feature>
<evidence type="ECO:0000256" key="1">
    <source>
        <dbReference type="SAM" id="MobiDB-lite"/>
    </source>
</evidence>
<feature type="compositionally biased region" description="Polar residues" evidence="1">
    <location>
        <begin position="86"/>
        <end position="99"/>
    </location>
</feature>
<proteinExistence type="predicted"/>
<dbReference type="OMA" id="GRDMPRQ"/>
<gene>
    <name evidence="2" type="ORF">LLEC1_00255</name>
</gene>